<feature type="compositionally biased region" description="Basic and acidic residues" evidence="1">
    <location>
        <begin position="96"/>
        <end position="106"/>
    </location>
</feature>
<dbReference type="AlphaFoldDB" id="A0A650AFH3"/>
<geneLocation type="mitochondrion" evidence="2"/>
<feature type="region of interest" description="Disordered" evidence="1">
    <location>
        <begin position="75"/>
        <end position="106"/>
    </location>
</feature>
<evidence type="ECO:0000256" key="1">
    <source>
        <dbReference type="SAM" id="MobiDB-lite"/>
    </source>
</evidence>
<keyword evidence="2" id="KW-0496">Mitochondrion</keyword>
<dbReference type="RefSeq" id="YP_009722239.1">
    <property type="nucleotide sequence ID" value="NC_045397.1"/>
</dbReference>
<dbReference type="EMBL" id="MK527108">
    <property type="protein sequence ID" value="QGN66641.1"/>
    <property type="molecule type" value="Genomic_DNA"/>
</dbReference>
<reference evidence="2" key="1">
    <citation type="submission" date="2019-02" db="EMBL/GenBank/DDBJ databases">
        <title>The largest mitochondrial genome of Morchella importuna (272.2 kb) among fungi reservoir of numerous mitochondrial ORFs, repeatitive sequences and nuclear genome horizontal transfer.</title>
        <authorList>
            <person name="Liu W."/>
            <person name="Bian Y."/>
        </authorList>
    </citation>
    <scope>NUCLEOTIDE SEQUENCE</scope>
</reference>
<dbReference type="GeneID" id="42905965"/>
<name>A0A650AFH3_9PEZI</name>
<sequence>MSNVKILRGIMDNQQETKDRCRVGSSETTCGTSFPFFPACKASPGSSILTHIVFHYAPLPTYYPCSTVGEGGKGEGVGGCSPLSRRERGPLVGKNWSRDEDIVHSK</sequence>
<evidence type="ECO:0000313" key="2">
    <source>
        <dbReference type="EMBL" id="QGN66641.1"/>
    </source>
</evidence>
<protein>
    <submittedName>
        <fullName evidence="2">Uncharacterized protein</fullName>
    </submittedName>
</protein>
<accession>A0A650AFH3</accession>
<gene>
    <name evidence="2" type="primary">orf106</name>
</gene>
<organism evidence="2">
    <name type="scientific">Morchella importuna</name>
    <dbReference type="NCBI Taxonomy" id="1174673"/>
    <lineage>
        <taxon>Eukaryota</taxon>
        <taxon>Fungi</taxon>
        <taxon>Dikarya</taxon>
        <taxon>Ascomycota</taxon>
        <taxon>Pezizomycotina</taxon>
        <taxon>Pezizomycetes</taxon>
        <taxon>Pezizales</taxon>
        <taxon>Morchellaceae</taxon>
        <taxon>Morchella</taxon>
    </lineage>
</organism>
<proteinExistence type="predicted"/>